<name>A0AAV8RIS7_ENSVE</name>
<dbReference type="Proteomes" id="UP001222027">
    <property type="component" value="Unassembled WGS sequence"/>
</dbReference>
<dbReference type="GO" id="GO:0030686">
    <property type="term" value="C:90S preribosome"/>
    <property type="evidence" value="ECO:0007669"/>
    <property type="project" value="TreeGrafter"/>
</dbReference>
<keyword evidence="1" id="KW-0732">Signal</keyword>
<reference evidence="3 4" key="1">
    <citation type="submission" date="2022-12" db="EMBL/GenBank/DDBJ databases">
        <title>Chromosome-scale assembly of the Ensete ventricosum genome.</title>
        <authorList>
            <person name="Dussert Y."/>
            <person name="Stocks J."/>
            <person name="Wendawek A."/>
            <person name="Woldeyes F."/>
            <person name="Nichols R.A."/>
            <person name="Borrell J.S."/>
        </authorList>
    </citation>
    <scope>NUCLEOTIDE SEQUENCE [LARGE SCALE GENOMIC DNA]</scope>
    <source>
        <strain evidence="4">cv. Maze</strain>
        <tissue evidence="3">Seeds</tissue>
    </source>
</reference>
<comment type="caution">
    <text evidence="3">The sequence shown here is derived from an EMBL/GenBank/DDBJ whole genome shotgun (WGS) entry which is preliminary data.</text>
</comment>
<dbReference type="InterPro" id="IPR056550">
    <property type="entry name" value="NOL10_2nd"/>
</dbReference>
<dbReference type="PANTHER" id="PTHR14927:SF0">
    <property type="entry name" value="NUCLEOLAR PROTEIN 10"/>
    <property type="match status" value="1"/>
</dbReference>
<evidence type="ECO:0000256" key="1">
    <source>
        <dbReference type="SAM" id="SignalP"/>
    </source>
</evidence>
<feature type="chain" id="PRO_5043664456" description="Nucleolar protein 10-like second domain-containing protein" evidence="1">
    <location>
        <begin position="23"/>
        <end position="159"/>
    </location>
</feature>
<proteinExistence type="predicted"/>
<protein>
    <recommendedName>
        <fullName evidence="2">Nucleolar protein 10-like second domain-containing protein</fullName>
    </recommendedName>
</protein>
<evidence type="ECO:0000313" key="3">
    <source>
        <dbReference type="EMBL" id="KAJ8498823.1"/>
    </source>
</evidence>
<dbReference type="GO" id="GO:0032040">
    <property type="term" value="C:small-subunit processome"/>
    <property type="evidence" value="ECO:0007669"/>
    <property type="project" value="TreeGrafter"/>
</dbReference>
<accession>A0AAV8RIS7</accession>
<dbReference type="InterPro" id="IPR040382">
    <property type="entry name" value="NOL10/Enp2"/>
</dbReference>
<evidence type="ECO:0000313" key="4">
    <source>
        <dbReference type="Proteomes" id="UP001222027"/>
    </source>
</evidence>
<dbReference type="AlphaFoldDB" id="A0AAV8RIS7"/>
<dbReference type="EMBL" id="JAQQAF010000003">
    <property type="protein sequence ID" value="KAJ8498823.1"/>
    <property type="molecule type" value="Genomic_DNA"/>
</dbReference>
<dbReference type="PANTHER" id="PTHR14927">
    <property type="entry name" value="NUCLEOLAR PROTEIN 10"/>
    <property type="match status" value="1"/>
</dbReference>
<evidence type="ECO:0000259" key="2">
    <source>
        <dbReference type="Pfam" id="PF23097"/>
    </source>
</evidence>
<feature type="signal peptide" evidence="1">
    <location>
        <begin position="1"/>
        <end position="22"/>
    </location>
</feature>
<keyword evidence="4" id="KW-1185">Reference proteome</keyword>
<gene>
    <name evidence="3" type="ORF">OPV22_009375</name>
</gene>
<organism evidence="3 4">
    <name type="scientific">Ensete ventricosum</name>
    <name type="common">Abyssinian banana</name>
    <name type="synonym">Musa ensete</name>
    <dbReference type="NCBI Taxonomy" id="4639"/>
    <lineage>
        <taxon>Eukaryota</taxon>
        <taxon>Viridiplantae</taxon>
        <taxon>Streptophyta</taxon>
        <taxon>Embryophyta</taxon>
        <taxon>Tracheophyta</taxon>
        <taxon>Spermatophyta</taxon>
        <taxon>Magnoliopsida</taxon>
        <taxon>Liliopsida</taxon>
        <taxon>Zingiberales</taxon>
        <taxon>Musaceae</taxon>
        <taxon>Ensete</taxon>
    </lineage>
</organism>
<feature type="domain" description="Nucleolar protein 10-like second" evidence="2">
    <location>
        <begin position="52"/>
        <end position="99"/>
    </location>
</feature>
<sequence length="159" mass="18086">MIYTFLMSGLMLLALDSSQIPAYFVPALGPAVPIVISTFLYEEMEEGSQTTIYDDFKFLTKEEGECLKLTNLIGTNLFRAYMQGFFIDHRPYKKAKALIQKSLPKVNRLLAACLHIAEESEMETMDDTVAKKKSKKNRGLTSEILRDTCFAAMFENKDF</sequence>
<dbReference type="GO" id="GO:0000462">
    <property type="term" value="P:maturation of SSU-rRNA from tricistronic rRNA transcript (SSU-rRNA, 5.8S rRNA, LSU-rRNA)"/>
    <property type="evidence" value="ECO:0007669"/>
    <property type="project" value="TreeGrafter"/>
</dbReference>
<dbReference type="Pfam" id="PF23097">
    <property type="entry name" value="NOL10_2nd"/>
    <property type="match status" value="1"/>
</dbReference>